<evidence type="ECO:0000313" key="3">
    <source>
        <dbReference type="Proteomes" id="UP001470230"/>
    </source>
</evidence>
<keyword evidence="3" id="KW-1185">Reference proteome</keyword>
<feature type="compositionally biased region" description="Polar residues" evidence="1">
    <location>
        <begin position="119"/>
        <end position="134"/>
    </location>
</feature>
<proteinExistence type="predicted"/>
<evidence type="ECO:0000256" key="1">
    <source>
        <dbReference type="SAM" id="MobiDB-lite"/>
    </source>
</evidence>
<dbReference type="Proteomes" id="UP001470230">
    <property type="component" value="Unassembled WGS sequence"/>
</dbReference>
<gene>
    <name evidence="2" type="ORF">M9Y10_041346</name>
</gene>
<name>A0ABR2K476_9EUKA</name>
<reference evidence="2 3" key="1">
    <citation type="submission" date="2024-04" db="EMBL/GenBank/DDBJ databases">
        <title>Tritrichomonas musculus Genome.</title>
        <authorList>
            <person name="Alves-Ferreira E."/>
            <person name="Grigg M."/>
            <person name="Lorenzi H."/>
            <person name="Galac M."/>
        </authorList>
    </citation>
    <scope>NUCLEOTIDE SEQUENCE [LARGE SCALE GENOMIC DNA]</scope>
    <source>
        <strain evidence="2 3">EAF2021</strain>
    </source>
</reference>
<accession>A0ABR2K476</accession>
<comment type="caution">
    <text evidence="2">The sequence shown here is derived from an EMBL/GenBank/DDBJ whole genome shotgun (WGS) entry which is preliminary data.</text>
</comment>
<dbReference type="EMBL" id="JAPFFF010000007">
    <property type="protein sequence ID" value="KAK8885889.1"/>
    <property type="molecule type" value="Genomic_DNA"/>
</dbReference>
<feature type="region of interest" description="Disordered" evidence="1">
    <location>
        <begin position="119"/>
        <end position="160"/>
    </location>
</feature>
<protein>
    <submittedName>
        <fullName evidence="2">Uncharacterized protein</fullName>
    </submittedName>
</protein>
<organism evidence="2 3">
    <name type="scientific">Tritrichomonas musculus</name>
    <dbReference type="NCBI Taxonomy" id="1915356"/>
    <lineage>
        <taxon>Eukaryota</taxon>
        <taxon>Metamonada</taxon>
        <taxon>Parabasalia</taxon>
        <taxon>Tritrichomonadida</taxon>
        <taxon>Tritrichomonadidae</taxon>
        <taxon>Tritrichomonas</taxon>
    </lineage>
</organism>
<sequence>MLGRVVKPESTTYGSDYRYHHVNKVIAKNLSTQVTTGKHYTSTPATLYKTDIDIPAETHHYTRPQSAKQNLYRLPPEYASTVRPNLDPNPAQTNYQIYFGRCGEKAPVKHQLLTTSRQLSKTDQTDLEGTTKSTHYPPGYCGHIPREWKGNRGKYPRSNPDSEDITYQFHTQKTGYSGFVPKCENTMQTPRRLKHTSTTYRDMCAELGYTTVDDEYL</sequence>
<evidence type="ECO:0000313" key="2">
    <source>
        <dbReference type="EMBL" id="KAK8885889.1"/>
    </source>
</evidence>